<feature type="transmembrane region" description="Helical" evidence="7">
    <location>
        <begin position="320"/>
        <end position="342"/>
    </location>
</feature>
<feature type="non-terminal residue" evidence="9">
    <location>
        <position position="418"/>
    </location>
</feature>
<gene>
    <name evidence="9" type="ORF">AWB91_26870</name>
</gene>
<feature type="region of interest" description="Disordered" evidence="6">
    <location>
        <begin position="268"/>
        <end position="299"/>
    </location>
</feature>
<dbReference type="SUPFAM" id="SSF88659">
    <property type="entry name" value="Sigma3 and sigma4 domains of RNA polymerase sigma factors"/>
    <property type="match status" value="1"/>
</dbReference>
<dbReference type="PANTHER" id="PTHR43133">
    <property type="entry name" value="RNA POLYMERASE ECF-TYPE SIGMA FACTO"/>
    <property type="match status" value="1"/>
</dbReference>
<dbReference type="InterPro" id="IPR013325">
    <property type="entry name" value="RNA_pol_sigma_r2"/>
</dbReference>
<dbReference type="Proteomes" id="UP000193801">
    <property type="component" value="Unassembled WGS sequence"/>
</dbReference>
<keyword evidence="10" id="KW-1185">Reference proteome</keyword>
<dbReference type="InterPro" id="IPR014284">
    <property type="entry name" value="RNA_pol_sigma-70_dom"/>
</dbReference>
<keyword evidence="7" id="KW-0812">Transmembrane</keyword>
<evidence type="ECO:0000256" key="2">
    <source>
        <dbReference type="ARBA" id="ARBA00023015"/>
    </source>
</evidence>
<comment type="similarity">
    <text evidence="1">Belongs to the sigma-70 factor family. ECF subfamily.</text>
</comment>
<dbReference type="InterPro" id="IPR007627">
    <property type="entry name" value="RNA_pol_sigma70_r2"/>
</dbReference>
<evidence type="ECO:0000256" key="4">
    <source>
        <dbReference type="ARBA" id="ARBA00023125"/>
    </source>
</evidence>
<dbReference type="RefSeq" id="WP_241522637.1">
    <property type="nucleotide sequence ID" value="NZ_LQPK01000036.1"/>
</dbReference>
<evidence type="ECO:0000256" key="1">
    <source>
        <dbReference type="ARBA" id="ARBA00010641"/>
    </source>
</evidence>
<dbReference type="EMBL" id="LQPK01000036">
    <property type="protein sequence ID" value="ORW27889.1"/>
    <property type="molecule type" value="Genomic_DNA"/>
</dbReference>
<comment type="caution">
    <text evidence="9">The sequence shown here is derived from an EMBL/GenBank/DDBJ whole genome shotgun (WGS) entry which is preliminary data.</text>
</comment>
<dbReference type="Gene3D" id="1.10.1740.10">
    <property type="match status" value="1"/>
</dbReference>
<evidence type="ECO:0000256" key="3">
    <source>
        <dbReference type="ARBA" id="ARBA00023082"/>
    </source>
</evidence>
<dbReference type="InterPro" id="IPR039425">
    <property type="entry name" value="RNA_pol_sigma-70-like"/>
</dbReference>
<evidence type="ECO:0000256" key="5">
    <source>
        <dbReference type="ARBA" id="ARBA00023163"/>
    </source>
</evidence>
<evidence type="ECO:0000256" key="7">
    <source>
        <dbReference type="SAM" id="Phobius"/>
    </source>
</evidence>
<evidence type="ECO:0000259" key="8">
    <source>
        <dbReference type="Pfam" id="PF04542"/>
    </source>
</evidence>
<feature type="region of interest" description="Disordered" evidence="6">
    <location>
        <begin position="363"/>
        <end position="418"/>
    </location>
</feature>
<evidence type="ECO:0000313" key="10">
    <source>
        <dbReference type="Proteomes" id="UP000193801"/>
    </source>
</evidence>
<dbReference type="NCBIfam" id="TIGR02937">
    <property type="entry name" value="sigma70-ECF"/>
    <property type="match status" value="1"/>
</dbReference>
<organism evidence="9 10">
    <name type="scientific">Mycobacterium paraense</name>
    <dbReference type="NCBI Taxonomy" id="767916"/>
    <lineage>
        <taxon>Bacteria</taxon>
        <taxon>Bacillati</taxon>
        <taxon>Actinomycetota</taxon>
        <taxon>Actinomycetes</taxon>
        <taxon>Mycobacteriales</taxon>
        <taxon>Mycobacteriaceae</taxon>
        <taxon>Mycobacterium</taxon>
        <taxon>Mycobacterium simiae complex</taxon>
    </lineage>
</organism>
<keyword evidence="2" id="KW-0805">Transcription regulation</keyword>
<dbReference type="Pfam" id="PF04542">
    <property type="entry name" value="Sigma70_r2"/>
    <property type="match status" value="1"/>
</dbReference>
<feature type="compositionally biased region" description="Pro residues" evidence="6">
    <location>
        <begin position="375"/>
        <end position="418"/>
    </location>
</feature>
<feature type="domain" description="RNA polymerase sigma-70 region 2" evidence="8">
    <location>
        <begin position="31"/>
        <end position="98"/>
    </location>
</feature>
<keyword evidence="7" id="KW-1133">Transmembrane helix</keyword>
<evidence type="ECO:0000313" key="9">
    <source>
        <dbReference type="EMBL" id="ORW27889.1"/>
    </source>
</evidence>
<dbReference type="Gene3D" id="1.10.10.10">
    <property type="entry name" value="Winged helix-like DNA-binding domain superfamily/Winged helix DNA-binding domain"/>
    <property type="match status" value="1"/>
</dbReference>
<dbReference type="InterPro" id="IPR036388">
    <property type="entry name" value="WH-like_DNA-bd_sf"/>
</dbReference>
<name>A0ABX3VGN1_9MYCO</name>
<dbReference type="PANTHER" id="PTHR43133:SF8">
    <property type="entry name" value="RNA POLYMERASE SIGMA FACTOR HI_1459-RELATED"/>
    <property type="match status" value="1"/>
</dbReference>
<dbReference type="SUPFAM" id="SSF88946">
    <property type="entry name" value="Sigma2 domain of RNA polymerase sigma factors"/>
    <property type="match status" value="1"/>
</dbReference>
<keyword evidence="3" id="KW-0731">Sigma factor</keyword>
<evidence type="ECO:0000256" key="6">
    <source>
        <dbReference type="SAM" id="MobiDB-lite"/>
    </source>
</evidence>
<dbReference type="InterPro" id="IPR013324">
    <property type="entry name" value="RNA_pol_sigma_r3/r4-like"/>
</dbReference>
<keyword evidence="5" id="KW-0804">Transcription</keyword>
<protein>
    <recommendedName>
        <fullName evidence="8">RNA polymerase sigma-70 region 2 domain-containing protein</fullName>
    </recommendedName>
</protein>
<reference evidence="9 10" key="1">
    <citation type="journal article" date="2015" name="Emerg. Microbes Infect.">
        <title>Characterization of 17 strains belonging to the Mycobacterium simiae complex and description of Mycobacterium paraense sp. nov.</title>
        <authorList>
            <person name="Fusco da Costa A.R."/>
            <person name="Fedrizzi T."/>
            <person name="Lopes M.L."/>
            <person name="Pecorari M."/>
            <person name="Oliveira da Costa W.L."/>
            <person name="Giacobazzi E."/>
            <person name="da Costa Bahia J.R."/>
            <person name="De Sanctis V."/>
            <person name="Batista Lima K.V."/>
            <person name="Bertorelli R."/>
            <person name="Grottola A."/>
            <person name="Fabio A."/>
            <person name="Mariottini A."/>
            <person name="Ferretti P."/>
            <person name="Di Leva F."/>
            <person name="Fregni Serpini G."/>
            <person name="Tagliazucchi S."/>
            <person name="Rumpianesi F."/>
            <person name="Jousson O."/>
            <person name="Segata N."/>
            <person name="Tortoli E."/>
        </authorList>
    </citation>
    <scope>NUCLEOTIDE SEQUENCE [LARGE SCALE GENOMIC DNA]</scope>
    <source>
        <strain evidence="9 10">FI-07156</strain>
    </source>
</reference>
<accession>A0ABX3VGN1</accession>
<proteinExistence type="inferred from homology"/>
<keyword evidence="4" id="KW-0238">DNA-binding</keyword>
<sequence length="418" mass="44670">MTSALSNWDIVSDAELARAAATGDRHAFAMIYDRYADRLHDFCIGMVRDRDAAADCVQDVFCVAATQLSKLREADRLRPWLYAIARNEALRCIKNRRREHVSDELPDAASGDAGPETLAARNELANLIAEAAGGLGDRDRMVLELAYRHGLDGPELANALEVSPGTANKMVSRLRTTIETSLGALLVARRAQHTADKCAELGTILAGWDGRFSVLMRKRITRHIESCSVCDEERRRLVNPVALLGAAPVIIPAPAWLRDQTLGRIQLTSADSDLGTDGSRSDRPGSDDGGYPPTVASAPVAADQDGDYVEAAQQGRVRRVVPWIALFAAAFLASLGLMYIFLYQHKTAITPTELSRIAPAPMKPASPPAANQIAPAPPANLPAPPVYSPAPLQPPAANVPPPIAPPPAPIAPPPAPVA</sequence>
<keyword evidence="7" id="KW-0472">Membrane</keyword>